<gene>
    <name evidence="2" type="ORF">K2173_008190</name>
</gene>
<reference evidence="2 3" key="1">
    <citation type="submission" date="2021-09" db="EMBL/GenBank/DDBJ databases">
        <title>Genomic insights and catalytic innovation underlie evolution of tropane alkaloids biosynthesis.</title>
        <authorList>
            <person name="Wang Y.-J."/>
            <person name="Tian T."/>
            <person name="Huang J.-P."/>
            <person name="Huang S.-X."/>
        </authorList>
    </citation>
    <scope>NUCLEOTIDE SEQUENCE [LARGE SCALE GENOMIC DNA]</scope>
    <source>
        <strain evidence="2">KIB-2018</strain>
        <tissue evidence="2">Leaf</tissue>
    </source>
</reference>
<proteinExistence type="predicted"/>
<feature type="region of interest" description="Disordered" evidence="1">
    <location>
        <begin position="156"/>
        <end position="181"/>
    </location>
</feature>
<dbReference type="PANTHER" id="PTHR33257:SF58">
    <property type="entry name" value="REJ DOMAIN-CONTAINING PROTEIN"/>
    <property type="match status" value="1"/>
</dbReference>
<name>A0AAV8U8Y1_9ROSI</name>
<dbReference type="Proteomes" id="UP001159364">
    <property type="component" value="Linkage Group LG08"/>
</dbReference>
<accession>A0AAV8U8Y1</accession>
<dbReference type="EMBL" id="JAIWQS010000008">
    <property type="protein sequence ID" value="KAJ8898881.1"/>
    <property type="molecule type" value="Genomic_DNA"/>
</dbReference>
<feature type="compositionally biased region" description="Polar residues" evidence="1">
    <location>
        <begin position="156"/>
        <end position="165"/>
    </location>
</feature>
<comment type="caution">
    <text evidence="2">The sequence shown here is derived from an EMBL/GenBank/DDBJ whole genome shotgun (WGS) entry which is preliminary data.</text>
</comment>
<dbReference type="PANTHER" id="PTHR33257">
    <property type="entry name" value="OS05G0165500 PROTEIN"/>
    <property type="match status" value="1"/>
</dbReference>
<evidence type="ECO:0000313" key="2">
    <source>
        <dbReference type="EMBL" id="KAJ8898881.1"/>
    </source>
</evidence>
<feature type="compositionally biased region" description="Low complexity" evidence="1">
    <location>
        <begin position="166"/>
        <end position="181"/>
    </location>
</feature>
<protein>
    <submittedName>
        <fullName evidence="2">Uncharacterized protein</fullName>
    </submittedName>
</protein>
<keyword evidence="3" id="KW-1185">Reference proteome</keyword>
<evidence type="ECO:0000313" key="3">
    <source>
        <dbReference type="Proteomes" id="UP001159364"/>
    </source>
</evidence>
<organism evidence="2 3">
    <name type="scientific">Erythroxylum novogranatense</name>
    <dbReference type="NCBI Taxonomy" id="1862640"/>
    <lineage>
        <taxon>Eukaryota</taxon>
        <taxon>Viridiplantae</taxon>
        <taxon>Streptophyta</taxon>
        <taxon>Embryophyta</taxon>
        <taxon>Tracheophyta</taxon>
        <taxon>Spermatophyta</taxon>
        <taxon>Magnoliopsida</taxon>
        <taxon>eudicotyledons</taxon>
        <taxon>Gunneridae</taxon>
        <taxon>Pentapetalae</taxon>
        <taxon>rosids</taxon>
        <taxon>fabids</taxon>
        <taxon>Malpighiales</taxon>
        <taxon>Erythroxylaceae</taxon>
        <taxon>Erythroxylum</taxon>
    </lineage>
</organism>
<dbReference type="AlphaFoldDB" id="A0AAV8U8Y1"/>
<evidence type="ECO:0000256" key="1">
    <source>
        <dbReference type="SAM" id="MobiDB-lite"/>
    </source>
</evidence>
<sequence>MVYIIPRLASASISLLLPKQVKSDKLRNLQDLLFSKMFAATRSPELPQKSFRIQEGDKFFSRILSKENSLANPSSRVYYGGVSGSVPFVWESEPGTPKYHKFCENSIPPLTPPPSFYSNTGKAHHHHHHHIRNTKHSRSTLFQMLFQRISLRKSKASTFPGSDWTSLSPTPSSASSSSSFVSSSGTSFDSGPYDHEHPSFGSPASTLCFCVNRGKSGGGI</sequence>